<proteinExistence type="predicted"/>
<feature type="region of interest" description="Disordered" evidence="1">
    <location>
        <begin position="1"/>
        <end position="53"/>
    </location>
</feature>
<feature type="compositionally biased region" description="Polar residues" evidence="1">
    <location>
        <begin position="43"/>
        <end position="53"/>
    </location>
</feature>
<name>A0A6A6BL78_9PEZI</name>
<sequence length="88" mass="9758">MPCDARDTHDPPPKAQRYVARSTQTTRRTLNQNQRASKPSKPRQASKQAAKATNETTAIIAIKIHPSIHPLDPSECRVYVLYCSSVGT</sequence>
<protein>
    <submittedName>
        <fullName evidence="2">Uncharacterized protein</fullName>
    </submittedName>
</protein>
<feature type="compositionally biased region" description="Low complexity" evidence="1">
    <location>
        <begin position="21"/>
        <end position="35"/>
    </location>
</feature>
<reference evidence="2" key="1">
    <citation type="journal article" date="2020" name="Stud. Mycol.">
        <title>101 Dothideomycetes genomes: a test case for predicting lifestyles and emergence of pathogens.</title>
        <authorList>
            <person name="Haridas S."/>
            <person name="Albert R."/>
            <person name="Binder M."/>
            <person name="Bloem J."/>
            <person name="Labutti K."/>
            <person name="Salamov A."/>
            <person name="Andreopoulos B."/>
            <person name="Baker S."/>
            <person name="Barry K."/>
            <person name="Bills G."/>
            <person name="Bluhm B."/>
            <person name="Cannon C."/>
            <person name="Castanera R."/>
            <person name="Culley D."/>
            <person name="Daum C."/>
            <person name="Ezra D."/>
            <person name="Gonzalez J."/>
            <person name="Henrissat B."/>
            <person name="Kuo A."/>
            <person name="Liang C."/>
            <person name="Lipzen A."/>
            <person name="Lutzoni F."/>
            <person name="Magnuson J."/>
            <person name="Mondo S."/>
            <person name="Nolan M."/>
            <person name="Ohm R."/>
            <person name="Pangilinan J."/>
            <person name="Park H.-J."/>
            <person name="Ramirez L."/>
            <person name="Alfaro M."/>
            <person name="Sun H."/>
            <person name="Tritt A."/>
            <person name="Yoshinaga Y."/>
            <person name="Zwiers L.-H."/>
            <person name="Turgeon B."/>
            <person name="Goodwin S."/>
            <person name="Spatafora J."/>
            <person name="Crous P."/>
            <person name="Grigoriev I."/>
        </authorList>
    </citation>
    <scope>NUCLEOTIDE SEQUENCE</scope>
    <source>
        <strain evidence="2">CBS 121167</strain>
    </source>
</reference>
<dbReference type="GeneID" id="54297411"/>
<evidence type="ECO:0000313" key="2">
    <source>
        <dbReference type="EMBL" id="KAF2144872.1"/>
    </source>
</evidence>
<dbReference type="RefSeq" id="XP_033400584.1">
    <property type="nucleotide sequence ID" value="XM_033539915.1"/>
</dbReference>
<evidence type="ECO:0000313" key="3">
    <source>
        <dbReference type="Proteomes" id="UP000799438"/>
    </source>
</evidence>
<accession>A0A6A6BL78</accession>
<dbReference type="EMBL" id="ML995478">
    <property type="protein sequence ID" value="KAF2144872.1"/>
    <property type="molecule type" value="Genomic_DNA"/>
</dbReference>
<dbReference type="Proteomes" id="UP000799438">
    <property type="component" value="Unassembled WGS sequence"/>
</dbReference>
<dbReference type="AlphaFoldDB" id="A0A6A6BL78"/>
<gene>
    <name evidence="2" type="ORF">K452DRAFT_284258</name>
</gene>
<keyword evidence="3" id="KW-1185">Reference proteome</keyword>
<feature type="compositionally biased region" description="Basic and acidic residues" evidence="1">
    <location>
        <begin position="1"/>
        <end position="12"/>
    </location>
</feature>
<evidence type="ECO:0000256" key="1">
    <source>
        <dbReference type="SAM" id="MobiDB-lite"/>
    </source>
</evidence>
<organism evidence="2 3">
    <name type="scientific">Aplosporella prunicola CBS 121167</name>
    <dbReference type="NCBI Taxonomy" id="1176127"/>
    <lineage>
        <taxon>Eukaryota</taxon>
        <taxon>Fungi</taxon>
        <taxon>Dikarya</taxon>
        <taxon>Ascomycota</taxon>
        <taxon>Pezizomycotina</taxon>
        <taxon>Dothideomycetes</taxon>
        <taxon>Dothideomycetes incertae sedis</taxon>
        <taxon>Botryosphaeriales</taxon>
        <taxon>Aplosporellaceae</taxon>
        <taxon>Aplosporella</taxon>
    </lineage>
</organism>